<name>A0A1G6LA37_9MICO</name>
<dbReference type="STRING" id="1814289.SAMN05216410_1803"/>
<dbReference type="AlphaFoldDB" id="A0A1G6LA37"/>
<dbReference type="SUPFAM" id="SSF160379">
    <property type="entry name" value="SP0830-like"/>
    <property type="match status" value="1"/>
</dbReference>
<dbReference type="Gene3D" id="3.30.70.1280">
    <property type="entry name" value="SP0830-like domains"/>
    <property type="match status" value="1"/>
</dbReference>
<organism evidence="1 2">
    <name type="scientific">Sanguibacter gelidistatuariae</name>
    <dbReference type="NCBI Taxonomy" id="1814289"/>
    <lineage>
        <taxon>Bacteria</taxon>
        <taxon>Bacillati</taxon>
        <taxon>Actinomycetota</taxon>
        <taxon>Actinomycetes</taxon>
        <taxon>Micrococcales</taxon>
        <taxon>Sanguibacteraceae</taxon>
        <taxon>Sanguibacter</taxon>
    </lineage>
</organism>
<dbReference type="RefSeq" id="WP_093182457.1">
    <property type="nucleotide sequence ID" value="NZ_FMYH01000002.1"/>
</dbReference>
<sequence length="196" mass="20267">MTAYAALLRGVNVGGNRSVPAAVLRAIGTDAGFEAPATLLNSGNLVLGAGRPGTPAAACSTADDAARLVRDELGSRLGLEVDVVVVTHADLDAVVAANPFPQESATEPSKVLVTFYLDPPDPERLAAIDLTGFPERMVWAGGVGIAHYPGGAGTSKLTPAFLRRAVGSDGTARNWNTVLKLRELLADRESIGQPID</sequence>
<evidence type="ECO:0000313" key="2">
    <source>
        <dbReference type="Proteomes" id="UP000199039"/>
    </source>
</evidence>
<dbReference type="Pfam" id="PF08002">
    <property type="entry name" value="DUF1697"/>
    <property type="match status" value="1"/>
</dbReference>
<protein>
    <submittedName>
        <fullName evidence="1">Uncharacterized conserved protein, DUF1697 family</fullName>
    </submittedName>
</protein>
<evidence type="ECO:0000313" key="1">
    <source>
        <dbReference type="EMBL" id="SDC39993.1"/>
    </source>
</evidence>
<keyword evidence="2" id="KW-1185">Reference proteome</keyword>
<dbReference type="EMBL" id="FMYH01000002">
    <property type="protein sequence ID" value="SDC39993.1"/>
    <property type="molecule type" value="Genomic_DNA"/>
</dbReference>
<dbReference type="OrthoDB" id="9806494at2"/>
<dbReference type="PANTHER" id="PTHR36439">
    <property type="entry name" value="BLL4334 PROTEIN"/>
    <property type="match status" value="1"/>
</dbReference>
<dbReference type="PANTHER" id="PTHR36439:SF1">
    <property type="entry name" value="DUF1697 DOMAIN-CONTAINING PROTEIN"/>
    <property type="match status" value="1"/>
</dbReference>
<proteinExistence type="predicted"/>
<dbReference type="PIRSF" id="PIRSF008502">
    <property type="entry name" value="UCP008502"/>
    <property type="match status" value="1"/>
</dbReference>
<gene>
    <name evidence="1" type="ORF">SAMN05216410_1803</name>
</gene>
<accession>A0A1G6LA37</accession>
<dbReference type="InterPro" id="IPR012545">
    <property type="entry name" value="DUF1697"/>
</dbReference>
<dbReference type="Proteomes" id="UP000199039">
    <property type="component" value="Unassembled WGS sequence"/>
</dbReference>
<reference evidence="1 2" key="1">
    <citation type="submission" date="2016-09" db="EMBL/GenBank/DDBJ databases">
        <authorList>
            <person name="Capua I."/>
            <person name="De Benedictis P."/>
            <person name="Joannis T."/>
            <person name="Lombin L.H."/>
            <person name="Cattoli G."/>
        </authorList>
    </citation>
    <scope>NUCLEOTIDE SEQUENCE [LARGE SCALE GENOMIC DNA]</scope>
    <source>
        <strain evidence="1 2">ISLP-3</strain>
    </source>
</reference>